<keyword evidence="1" id="KW-1133">Transmembrane helix</keyword>
<keyword evidence="1" id="KW-0472">Membrane</keyword>
<dbReference type="InterPro" id="IPR023346">
    <property type="entry name" value="Lysozyme-like_dom_sf"/>
</dbReference>
<dbReference type="EMBL" id="BLAP01000029">
    <property type="protein sequence ID" value="GET12065.1"/>
    <property type="molecule type" value="Genomic_DNA"/>
</dbReference>
<feature type="transmembrane region" description="Helical" evidence="1">
    <location>
        <begin position="840"/>
        <end position="860"/>
    </location>
</feature>
<evidence type="ECO:0000259" key="3">
    <source>
        <dbReference type="Pfam" id="PF20155"/>
    </source>
</evidence>
<accession>A0A6F9Y3U4</accession>
<dbReference type="PANTHER" id="PTHR37813">
    <property type="entry name" value="FELS-2 PROPHAGE PROTEIN"/>
    <property type="match status" value="1"/>
</dbReference>
<name>A0A6F9Y3U4_9LACO</name>
<evidence type="ECO:0000259" key="2">
    <source>
        <dbReference type="Pfam" id="PF01464"/>
    </source>
</evidence>
<dbReference type="Gene3D" id="1.10.287.700">
    <property type="entry name" value="Helix hairpin bin"/>
    <property type="match status" value="1"/>
</dbReference>
<evidence type="ECO:0000256" key="1">
    <source>
        <dbReference type="SAM" id="Phobius"/>
    </source>
</evidence>
<comment type="caution">
    <text evidence="4">The sequence shown here is derived from an EMBL/GenBank/DDBJ whole genome shotgun (WGS) entry which is preliminary data.</text>
</comment>
<dbReference type="Pfam" id="PF20155">
    <property type="entry name" value="TMP_3"/>
    <property type="match status" value="1"/>
</dbReference>
<dbReference type="SUPFAM" id="SSF53955">
    <property type="entry name" value="Lysozyme-like"/>
    <property type="match status" value="1"/>
</dbReference>
<feature type="domain" description="Tape measure protein N-terminal" evidence="3">
    <location>
        <begin position="217"/>
        <end position="401"/>
    </location>
</feature>
<dbReference type="Proteomes" id="UP000494160">
    <property type="component" value="Unassembled WGS sequence"/>
</dbReference>
<sequence length="1549" mass="166250">MAADASVVIDFDVKTQQLESDKEQINKILSAIGENTGDKMDDEFKKSADNVVSEAKAVKKDVDNELKKPTATITPKVDDSEAQKGTQKVITSLRKLPKEQKVKLDADAKKAGIDDFTSLLKRVPKKLRTEILAQVQKDEVIDYESLLKRIPPKLLTDVQLNDNASDKLKAIRSEVESTETGFARLKTIVAGSFLGGAVLSGVTTVVDGLKDIAVEGANASDAMDKFRSTMQLGGFGEEKIKKTSDEVMEYANKTVYDLDDISNTTAQLAANGIKNYMGLTEAAGNLNAQAGGNAETFKSVAMMLTQTAGAGKLTTENWNQLADAIPGASGVLQKAMKDAGAYTGNFRDAMADGQITADEFADAITKLGQTDGAKKAAESTKTFEGAIGNLQAAVVDGMKNIIDAFGKDKFTGPINGLGNIVQDTFSKITKTIENNKKVIDALGGVFSGVFGAIGNTLSMFAMSFKANVAGVLNNKEVTQNVESFKKSFDRVMEAIKPIEQAIGGLLGVIAGGAFSLAVDIVRSLAKGLGLTGDEADKAKGKMDFSGVARVFSTVSQSLNIVLDFIRPVVRALGEMAGVIAKSAFATFADVLNAVGKALGAAFDKISPLIPALNDTGKGASAITKHEGKLKAVGVAIGSIGTAIVALKGAKVIFDGVSAGVTALSNATKIATDIQAAFNAVMAIDPVVLIIGAVIALGVAVYEAYKHFKPFRDWVNKTWDSLKSFGSGVAKVGKQIYHGIVDGISDVISWIKKNWKGLGLLLVNPIAGAIKLLYDNNKGFKKWADSVIDTIKNAWKSATKALVKVWESIVDGIVKVWKPLSKALSVTWDAIKKVAEITFKAIGAVILAPIVLVSATIVAIWKAVHKPLEAAWKAISKTASSVWNSIKKTTEKVWNGIKDTVIDVSLAIYKPVKKAWDKVVQVVTDLWNGLKKTASKIWNGIKDAVVDATEAVYKPVHKAFTKVGNWIGDKWDNIKKFTSDKWNSIKDTIGNMTDKAHSVAKRNTEALKSSVSEKWDAVKSVTGKAWGSVSDYVGEHSANAKNKASKNFNALKDTMSSILDSISQTWKRVWSGISDYFSGIWDSIKKNARNGLNAVIDFLNGGIGGINNVVHFFGGKKQTISPIPKLAKGGRMSRSTLALVNDEESPTYREAIFRRDGSVEVPKERNVLTHLEAGDAVMPAKQTAMLLGLPQYKGGFGDWLGKAADWIGDVSGDIGEWLADKIDQLEDALKDPLGVLTGLFKKSKNSAEAIWHDIGEGAGKYVPEQAVDWFKGILDGFKKKFDESGGNPPGEGAKRWEPYVKKALAANGLPTSDAYVQAWLRQIQSESGGNPKAVQNGYVDQNTISGDLAKGLLQTISATFNAYAFPGHKDIFNSYDNMLAAIHYAKARYGSDMLAVIGHGHGYANGGHVYNKQLAWIAEDGDEFVINNRKPNADSLLASAIKQRAEINPNSFSAKIAHIIDSAKFSGSNGYSVTPSTNQSASVTHSAQSYSGTDYSQQIDAIKRKLDIIADKQVKVDGRSFAVAYERYGVHERNQRDILGQRGMAVDVNF</sequence>
<dbReference type="Gene3D" id="1.10.530.10">
    <property type="match status" value="1"/>
</dbReference>
<feature type="transmembrane region" description="Helical" evidence="1">
    <location>
        <begin position="675"/>
        <end position="701"/>
    </location>
</feature>
<reference evidence="4" key="1">
    <citation type="submission" date="2019-10" db="EMBL/GenBank/DDBJ databases">
        <title>Lactobacillus agilis SN811 Whole Genome Sequencing Project.</title>
        <authorList>
            <person name="Suzuki S."/>
            <person name="Endo A."/>
            <person name="Maeno S."/>
            <person name="Shiwa Y."/>
            <person name="Matsutani M."/>
            <person name="Kajikawa A."/>
        </authorList>
    </citation>
    <scope>NUCLEOTIDE SEQUENCE</scope>
    <source>
        <strain evidence="4">SN811</strain>
    </source>
</reference>
<organism evidence="4">
    <name type="scientific">Ligilactobacillus agilis</name>
    <dbReference type="NCBI Taxonomy" id="1601"/>
    <lineage>
        <taxon>Bacteria</taxon>
        <taxon>Bacillati</taxon>
        <taxon>Bacillota</taxon>
        <taxon>Bacilli</taxon>
        <taxon>Lactobacillales</taxon>
        <taxon>Lactobacillaceae</taxon>
        <taxon>Ligilactobacillus</taxon>
    </lineage>
</organism>
<dbReference type="NCBIfam" id="TIGR02675">
    <property type="entry name" value="tape_meas_nterm"/>
    <property type="match status" value="1"/>
</dbReference>
<dbReference type="PANTHER" id="PTHR37813:SF1">
    <property type="entry name" value="FELS-2 PROPHAGE PROTEIN"/>
    <property type="match status" value="1"/>
</dbReference>
<feature type="domain" description="Transglycosylase SLT" evidence="2">
    <location>
        <begin position="1322"/>
        <end position="1390"/>
    </location>
</feature>
<dbReference type="CDD" id="cd13402">
    <property type="entry name" value="LT_TF-like"/>
    <property type="match status" value="1"/>
</dbReference>
<dbReference type="Pfam" id="PF01464">
    <property type="entry name" value="SLT"/>
    <property type="match status" value="1"/>
</dbReference>
<dbReference type="InterPro" id="IPR008258">
    <property type="entry name" value="Transglycosylase_SLT_dom_1"/>
</dbReference>
<keyword evidence="1" id="KW-0812">Transmembrane</keyword>
<evidence type="ECO:0000313" key="4">
    <source>
        <dbReference type="EMBL" id="GET12065.1"/>
    </source>
</evidence>
<dbReference type="InterPro" id="IPR013491">
    <property type="entry name" value="Tape_meas_N"/>
</dbReference>
<protein>
    <submittedName>
        <fullName evidence="4">Uncharacterized protein</fullName>
    </submittedName>
</protein>
<proteinExistence type="predicted"/>
<gene>
    <name evidence="4" type="primary">pi144</name>
    <name evidence="4" type="ORF">SN811_05650</name>
</gene>
<dbReference type="RefSeq" id="WP_225436902.1">
    <property type="nucleotide sequence ID" value="NZ_BLAP01000029.1"/>
</dbReference>
<dbReference type="SUPFAM" id="SSF58113">
    <property type="entry name" value="Apolipoprotein A-I"/>
    <property type="match status" value="1"/>
</dbReference>
<dbReference type="Gene3D" id="1.20.120.20">
    <property type="entry name" value="Apolipoprotein"/>
    <property type="match status" value="1"/>
</dbReference>